<dbReference type="AlphaFoldDB" id="A0A9Q0AT64"/>
<accession>A0A9Q0AT64</accession>
<keyword evidence="2" id="KW-1185">Reference proteome</keyword>
<name>A0A9Q0AT64_9PEZI</name>
<protein>
    <submittedName>
        <fullName evidence="1">Uncharacterized protein</fullName>
    </submittedName>
</protein>
<dbReference type="EMBL" id="SDAQ01000222">
    <property type="protein sequence ID" value="KAI3529613.1"/>
    <property type="molecule type" value="Genomic_DNA"/>
</dbReference>
<evidence type="ECO:0000313" key="1">
    <source>
        <dbReference type="EMBL" id="KAI3529613.1"/>
    </source>
</evidence>
<sequence>MPTLRYVVRKPRQSKLWRLQTTH</sequence>
<organism evidence="1 2">
    <name type="scientific">Colletotrichum abscissum</name>
    <dbReference type="NCBI Taxonomy" id="1671311"/>
    <lineage>
        <taxon>Eukaryota</taxon>
        <taxon>Fungi</taxon>
        <taxon>Dikarya</taxon>
        <taxon>Ascomycota</taxon>
        <taxon>Pezizomycotina</taxon>
        <taxon>Sordariomycetes</taxon>
        <taxon>Hypocreomycetidae</taxon>
        <taxon>Glomerellales</taxon>
        <taxon>Glomerellaceae</taxon>
        <taxon>Colletotrichum</taxon>
        <taxon>Colletotrichum acutatum species complex</taxon>
    </lineage>
</organism>
<comment type="caution">
    <text evidence="1">The sequence shown here is derived from an EMBL/GenBank/DDBJ whole genome shotgun (WGS) entry which is preliminary data.</text>
</comment>
<gene>
    <name evidence="1" type="ORF">CABS02_14785</name>
</gene>
<dbReference type="Proteomes" id="UP001056436">
    <property type="component" value="Unassembled WGS sequence"/>
</dbReference>
<proteinExistence type="predicted"/>
<evidence type="ECO:0000313" key="2">
    <source>
        <dbReference type="Proteomes" id="UP001056436"/>
    </source>
</evidence>
<reference evidence="1" key="1">
    <citation type="submission" date="2019-01" db="EMBL/GenBank/DDBJ databases">
        <title>Colletotrichum abscissum LGMF1257.</title>
        <authorList>
            <person name="Baroncelli R."/>
        </authorList>
    </citation>
    <scope>NUCLEOTIDE SEQUENCE</scope>
    <source>
        <strain evidence="1">Ca142</strain>
    </source>
</reference>